<dbReference type="RefSeq" id="WP_344246700.1">
    <property type="nucleotide sequence ID" value="NZ_BAAAPM010000003.1"/>
</dbReference>
<dbReference type="PROSITE" id="PS51318">
    <property type="entry name" value="TAT"/>
    <property type="match status" value="1"/>
</dbReference>
<dbReference type="InterPro" id="IPR005201">
    <property type="entry name" value="TIM_ENGase"/>
</dbReference>
<name>A0ABN2J4U3_9MICO</name>
<reference evidence="2 3" key="1">
    <citation type="journal article" date="2019" name="Int. J. Syst. Evol. Microbiol.">
        <title>The Global Catalogue of Microorganisms (GCM) 10K type strain sequencing project: providing services to taxonomists for standard genome sequencing and annotation.</title>
        <authorList>
            <consortium name="The Broad Institute Genomics Platform"/>
            <consortium name="The Broad Institute Genome Sequencing Center for Infectious Disease"/>
            <person name="Wu L."/>
            <person name="Ma J."/>
        </authorList>
    </citation>
    <scope>NUCLEOTIDE SEQUENCE [LARGE SCALE GENOMIC DNA]</scope>
    <source>
        <strain evidence="2 3">JCM 15589</strain>
    </source>
</reference>
<evidence type="ECO:0000313" key="2">
    <source>
        <dbReference type="EMBL" id="GAA1718021.1"/>
    </source>
</evidence>
<sequence>MSSTDLTPGPSRRTVLTVGGLGLGALLAGVSPAVAFADATGAADAGFPVPDSAGIPPGPAPFGWNPTDLLEFDPATHPWARHLRCLVPRAERIEPFAPTQAHPDLDPAVQLSTLTRYYSGATYGVRPQPIGLEPWAYTQRYWQYIDVWGTWHGIVSHLTPDELVSQPSGTPGRIGAVIDLPDPQWVEAAHLNGAKAIGGWFWPRGGVDFDGFLVRREDGSFPVGDKLVEIRRYFGFDGLFINQEARITADQVARLKALFAYVKRIDPDFYLQYYDAVLPDSGSLSYQNELNDRNAPWLGTPDEPIMDSIFINYGWYSWQDPDLSTSRATAERHGFDPRQVAFAGIEHQKGVFNPSERFGAVAGPGVPAPVSVGLFVDNTFWWTKSRDGEAATVEGRAGLRAVEQHFWSGPTGDPSTSGRRVPFSSGRQDIWNHDRFDGIAHWISERSPFGELPVVSSFNIGSGAAFWLDGEQVGDRGWNNQGCADRALSWQFWTEGDLSVELDETVAYEGGHSLAVSGAGVLHLFKTDLTADGRMRAQVVAQGLESAELGITWRDAPDDVDWHPLDAERGDTWDVWGTSVAVRGRRVARVSLRVRGEGRLGKVALLPQLPGRRPERVTGLSVTDAGDWKALPGTRHLALEWSLSEGADLYDVLQHGDAGATWLGRVRRDAFFAESVDLGRGRTFSVRPTGADGRRGAPAVATLR</sequence>
<dbReference type="PANTHER" id="PTHR13246">
    <property type="entry name" value="ENDO BETA N-ACETYLGLUCOSAMINIDASE"/>
    <property type="match status" value="1"/>
</dbReference>
<evidence type="ECO:0000313" key="3">
    <source>
        <dbReference type="Proteomes" id="UP001501138"/>
    </source>
</evidence>
<protein>
    <recommendedName>
        <fullName evidence="1">Cytosolic endo-beta-N-acetylglucosaminidase TIM barrel domain-containing protein</fullName>
    </recommendedName>
</protein>
<dbReference type="Gene3D" id="3.20.20.80">
    <property type="entry name" value="Glycosidases"/>
    <property type="match status" value="1"/>
</dbReference>
<gene>
    <name evidence="2" type="ORF">GCM10009809_12400</name>
</gene>
<evidence type="ECO:0000259" key="1">
    <source>
        <dbReference type="Pfam" id="PF03644"/>
    </source>
</evidence>
<accession>A0ABN2J4U3</accession>
<dbReference type="PANTHER" id="PTHR13246:SF1">
    <property type="entry name" value="CYTOSOLIC ENDO-BETA-N-ACETYLGLUCOSAMINIDASE"/>
    <property type="match status" value="1"/>
</dbReference>
<organism evidence="2 3">
    <name type="scientific">Isoptericola hypogeus</name>
    <dbReference type="NCBI Taxonomy" id="300179"/>
    <lineage>
        <taxon>Bacteria</taxon>
        <taxon>Bacillati</taxon>
        <taxon>Actinomycetota</taxon>
        <taxon>Actinomycetes</taxon>
        <taxon>Micrococcales</taxon>
        <taxon>Promicromonosporaceae</taxon>
        <taxon>Isoptericola</taxon>
    </lineage>
</organism>
<feature type="domain" description="Cytosolic endo-beta-N-acetylglucosaminidase TIM barrel" evidence="1">
    <location>
        <begin position="136"/>
        <end position="465"/>
    </location>
</feature>
<dbReference type="EMBL" id="BAAAPM010000003">
    <property type="protein sequence ID" value="GAA1718021.1"/>
    <property type="molecule type" value="Genomic_DNA"/>
</dbReference>
<comment type="caution">
    <text evidence="2">The sequence shown here is derived from an EMBL/GenBank/DDBJ whole genome shotgun (WGS) entry which is preliminary data.</text>
</comment>
<dbReference type="InterPro" id="IPR032979">
    <property type="entry name" value="ENGase"/>
</dbReference>
<proteinExistence type="predicted"/>
<dbReference type="Pfam" id="PF03644">
    <property type="entry name" value="Glyco_hydro_85"/>
    <property type="match status" value="1"/>
</dbReference>
<dbReference type="InterPro" id="IPR006311">
    <property type="entry name" value="TAT_signal"/>
</dbReference>
<dbReference type="Gene3D" id="2.60.120.260">
    <property type="entry name" value="Galactose-binding domain-like"/>
    <property type="match status" value="1"/>
</dbReference>
<keyword evidence="3" id="KW-1185">Reference proteome</keyword>
<dbReference type="Proteomes" id="UP001501138">
    <property type="component" value="Unassembled WGS sequence"/>
</dbReference>